<gene>
    <name evidence="3" type="ORF">MEG1DRAFT_02122</name>
</gene>
<dbReference type="NCBIfam" id="NF041951">
    <property type="entry name" value="phage_RstR"/>
    <property type="match status" value="1"/>
</dbReference>
<dbReference type="PANTHER" id="PTHR46558:SF11">
    <property type="entry name" value="HTH-TYPE TRANSCRIPTIONAL REGULATOR XRE"/>
    <property type="match status" value="1"/>
</dbReference>
<dbReference type="InterPro" id="IPR010982">
    <property type="entry name" value="Lambda_DNA-bd_dom_sf"/>
</dbReference>
<dbReference type="AlphaFoldDB" id="A0A081RX76"/>
<name>A0A081RX76_PHOTE</name>
<organism evidence="3 4">
    <name type="scientific">Photorhabdus temperata subsp. temperata Meg1</name>
    <dbReference type="NCBI Taxonomy" id="1393735"/>
    <lineage>
        <taxon>Bacteria</taxon>
        <taxon>Pseudomonadati</taxon>
        <taxon>Pseudomonadota</taxon>
        <taxon>Gammaproteobacteria</taxon>
        <taxon>Enterobacterales</taxon>
        <taxon>Morganellaceae</taxon>
        <taxon>Photorhabdus</taxon>
    </lineage>
</organism>
<sequence>MADICVLQTGIDMSVFSERLKMLREARGLTQSRLAEMIEVLPRVYNRWERGHIVPQLESLIKLADVLQVSLDELVGRRETSKDVKIRNHILHELWQQADSLSDEEQKALIMVIDSFVTKSMMEKVVMKSAKR</sequence>
<dbReference type="InterPro" id="IPR001387">
    <property type="entry name" value="Cro/C1-type_HTH"/>
</dbReference>
<dbReference type="Pfam" id="PF01381">
    <property type="entry name" value="HTH_3"/>
    <property type="match status" value="1"/>
</dbReference>
<comment type="caution">
    <text evidence="3">The sequence shown here is derived from an EMBL/GenBank/DDBJ whole genome shotgun (WGS) entry which is preliminary data.</text>
</comment>
<dbReference type="SUPFAM" id="SSF47413">
    <property type="entry name" value="lambda repressor-like DNA-binding domains"/>
    <property type="match status" value="1"/>
</dbReference>
<accession>A0A081RX76</accession>
<dbReference type="GO" id="GO:0003677">
    <property type="term" value="F:DNA binding"/>
    <property type="evidence" value="ECO:0007669"/>
    <property type="project" value="UniProtKB-KW"/>
</dbReference>
<dbReference type="InterPro" id="IPR049639">
    <property type="entry name" value="RstR"/>
</dbReference>
<keyword evidence="1" id="KW-0238">DNA-binding</keyword>
<proteinExistence type="predicted"/>
<evidence type="ECO:0000313" key="3">
    <source>
        <dbReference type="EMBL" id="KER03279.1"/>
    </source>
</evidence>
<protein>
    <submittedName>
        <fullName evidence="3">Putative transcription factor, MBF1 like protein</fullName>
    </submittedName>
</protein>
<feature type="domain" description="HTH cro/C1-type" evidence="2">
    <location>
        <begin position="20"/>
        <end position="74"/>
    </location>
</feature>
<dbReference type="PROSITE" id="PS50943">
    <property type="entry name" value="HTH_CROC1"/>
    <property type="match status" value="1"/>
</dbReference>
<reference evidence="3 4" key="1">
    <citation type="submission" date="2014-03" db="EMBL/GenBank/DDBJ databases">
        <title>Draft Genome of Photorhabdus temperata Meg1.</title>
        <authorList>
            <person name="Hurst S.G.IV."/>
            <person name="Morris K."/>
            <person name="Thomas K."/>
            <person name="Tisa L.S."/>
        </authorList>
    </citation>
    <scope>NUCLEOTIDE SEQUENCE [LARGE SCALE GENOMIC DNA]</scope>
    <source>
        <strain evidence="3 4">Meg1</strain>
    </source>
</reference>
<dbReference type="EMBL" id="JGVH01000032">
    <property type="protein sequence ID" value="KER03279.1"/>
    <property type="molecule type" value="Genomic_DNA"/>
</dbReference>
<dbReference type="Gene3D" id="1.10.260.40">
    <property type="entry name" value="lambda repressor-like DNA-binding domains"/>
    <property type="match status" value="1"/>
</dbReference>
<dbReference type="Proteomes" id="UP000028002">
    <property type="component" value="Unassembled WGS sequence"/>
</dbReference>
<dbReference type="RefSeq" id="WP_036838980.1">
    <property type="nucleotide sequence ID" value="NZ_CAWLUD010000032.1"/>
</dbReference>
<dbReference type="CDD" id="cd00093">
    <property type="entry name" value="HTH_XRE"/>
    <property type="match status" value="1"/>
</dbReference>
<dbReference type="PANTHER" id="PTHR46558">
    <property type="entry name" value="TRACRIPTIONAL REGULATORY PROTEIN-RELATED-RELATED"/>
    <property type="match status" value="1"/>
</dbReference>
<dbReference type="SMART" id="SM00530">
    <property type="entry name" value="HTH_XRE"/>
    <property type="match status" value="1"/>
</dbReference>
<evidence type="ECO:0000313" key="4">
    <source>
        <dbReference type="Proteomes" id="UP000028002"/>
    </source>
</evidence>
<evidence type="ECO:0000259" key="2">
    <source>
        <dbReference type="PROSITE" id="PS50943"/>
    </source>
</evidence>
<evidence type="ECO:0000256" key="1">
    <source>
        <dbReference type="ARBA" id="ARBA00023125"/>
    </source>
</evidence>
<dbReference type="PATRIC" id="fig|1393735.3.peg.2175"/>